<proteinExistence type="predicted"/>
<dbReference type="Proteomes" id="UP001145021">
    <property type="component" value="Unassembled WGS sequence"/>
</dbReference>
<protein>
    <submittedName>
        <fullName evidence="1">Uncharacterized protein</fullName>
    </submittedName>
</protein>
<reference evidence="1" key="1">
    <citation type="submission" date="2022-07" db="EMBL/GenBank/DDBJ databases">
        <title>Phylogenomic reconstructions and comparative analyses of Kickxellomycotina fungi.</title>
        <authorList>
            <person name="Reynolds N.K."/>
            <person name="Stajich J.E."/>
            <person name="Barry K."/>
            <person name="Grigoriev I.V."/>
            <person name="Crous P."/>
            <person name="Smith M.E."/>
        </authorList>
    </citation>
    <scope>NUCLEOTIDE SEQUENCE</scope>
    <source>
        <strain evidence="1">NBRC 105413</strain>
    </source>
</reference>
<sequence>MGFMDLFYPDPKKQLKPKYRKSCACDECVTRTHNYGELWRHKTPSCTCCDCMAQAGQTIPHNFSTYGHTHAAVHSCAQTGTYCGPTAAAGCRDVGHVEPPPKYSLMPQTTHKVDEFCESKYYATPMSLVKPHVASDCYRVSHGSPCSSSSTLVHANAHSYGHGHGCACKAAAAAAPAPAPYGYRQDMYLAMPSHYVPCNR</sequence>
<name>A0A9W7XJ99_9FUNG</name>
<gene>
    <name evidence="1" type="ORF">LPJ64_004635</name>
</gene>
<keyword evidence="2" id="KW-1185">Reference proteome</keyword>
<evidence type="ECO:0000313" key="1">
    <source>
        <dbReference type="EMBL" id="KAJ1643602.1"/>
    </source>
</evidence>
<evidence type="ECO:0000313" key="2">
    <source>
        <dbReference type="Proteomes" id="UP001145021"/>
    </source>
</evidence>
<organism evidence="1 2">
    <name type="scientific">Coemansia asiatica</name>
    <dbReference type="NCBI Taxonomy" id="1052880"/>
    <lineage>
        <taxon>Eukaryota</taxon>
        <taxon>Fungi</taxon>
        <taxon>Fungi incertae sedis</taxon>
        <taxon>Zoopagomycota</taxon>
        <taxon>Kickxellomycotina</taxon>
        <taxon>Kickxellomycetes</taxon>
        <taxon>Kickxellales</taxon>
        <taxon>Kickxellaceae</taxon>
        <taxon>Coemansia</taxon>
    </lineage>
</organism>
<comment type="caution">
    <text evidence="1">The sequence shown here is derived from an EMBL/GenBank/DDBJ whole genome shotgun (WGS) entry which is preliminary data.</text>
</comment>
<dbReference type="AlphaFoldDB" id="A0A9W7XJ99"/>
<dbReference type="EMBL" id="JANBOH010000238">
    <property type="protein sequence ID" value="KAJ1643602.1"/>
    <property type="molecule type" value="Genomic_DNA"/>
</dbReference>
<accession>A0A9W7XJ99</accession>